<feature type="compositionally biased region" description="Polar residues" evidence="1">
    <location>
        <begin position="7"/>
        <end position="19"/>
    </location>
</feature>
<reference evidence="3 4" key="1">
    <citation type="submission" date="2016-10" db="EMBL/GenBank/DDBJ databases">
        <authorList>
            <person name="de Groot N.N."/>
        </authorList>
    </citation>
    <scope>NUCLEOTIDE SEQUENCE [LARGE SCALE GENOMIC DNA]</scope>
    <source>
        <strain evidence="3 4">CGMCC 4.5727</strain>
    </source>
</reference>
<gene>
    <name evidence="3" type="ORF">SAMN05421806_108177</name>
</gene>
<dbReference type="OrthoDB" id="4570646at2"/>
<feature type="region of interest" description="Disordered" evidence="1">
    <location>
        <begin position="1"/>
        <end position="23"/>
    </location>
</feature>
<dbReference type="Pfam" id="PF04149">
    <property type="entry name" value="DUF397"/>
    <property type="match status" value="1"/>
</dbReference>
<accession>A0A1G9CKE3</accession>
<evidence type="ECO:0000313" key="3">
    <source>
        <dbReference type="EMBL" id="SDK52082.1"/>
    </source>
</evidence>
<sequence length="69" mass="7474">MDRHQDLTSAQWRKSSYSGDTGGDCIEIAPLTPRIAIRDSKNPDGPVLTLTPDAFARFVEAAACGRLRG</sequence>
<dbReference type="Proteomes" id="UP000199155">
    <property type="component" value="Unassembled WGS sequence"/>
</dbReference>
<name>A0A1G9CKE3_9ACTN</name>
<dbReference type="RefSeq" id="WP_093612761.1">
    <property type="nucleotide sequence ID" value="NZ_FNFF01000008.1"/>
</dbReference>
<protein>
    <recommendedName>
        <fullName evidence="2">DUF397 domain-containing protein</fullName>
    </recommendedName>
</protein>
<proteinExistence type="predicted"/>
<evidence type="ECO:0000259" key="2">
    <source>
        <dbReference type="Pfam" id="PF04149"/>
    </source>
</evidence>
<feature type="domain" description="DUF397" evidence="2">
    <location>
        <begin position="10"/>
        <end position="62"/>
    </location>
</feature>
<dbReference type="AlphaFoldDB" id="A0A1G9CKE3"/>
<dbReference type="EMBL" id="FNFF01000008">
    <property type="protein sequence ID" value="SDK52082.1"/>
    <property type="molecule type" value="Genomic_DNA"/>
</dbReference>
<dbReference type="STRING" id="417292.SAMN05421806_108177"/>
<dbReference type="InterPro" id="IPR007278">
    <property type="entry name" value="DUF397"/>
</dbReference>
<evidence type="ECO:0000256" key="1">
    <source>
        <dbReference type="SAM" id="MobiDB-lite"/>
    </source>
</evidence>
<evidence type="ECO:0000313" key="4">
    <source>
        <dbReference type="Proteomes" id="UP000199155"/>
    </source>
</evidence>
<keyword evidence="4" id="KW-1185">Reference proteome</keyword>
<organism evidence="3 4">
    <name type="scientific">Streptomyces indicus</name>
    <dbReference type="NCBI Taxonomy" id="417292"/>
    <lineage>
        <taxon>Bacteria</taxon>
        <taxon>Bacillati</taxon>
        <taxon>Actinomycetota</taxon>
        <taxon>Actinomycetes</taxon>
        <taxon>Kitasatosporales</taxon>
        <taxon>Streptomycetaceae</taxon>
        <taxon>Streptomyces</taxon>
    </lineage>
</organism>